<protein>
    <submittedName>
        <fullName evidence="1">Uncharacterized protein</fullName>
    </submittedName>
</protein>
<reference evidence="1 2" key="1">
    <citation type="journal article" date="2018" name="J. Allergy Clin. Immunol.">
        <title>High-quality assembly of Dermatophagoides pteronyssinus genome and transcriptome reveals a wide range of novel allergens.</title>
        <authorList>
            <person name="Liu X.Y."/>
            <person name="Yang K.Y."/>
            <person name="Wang M.Q."/>
            <person name="Kwok J.S."/>
            <person name="Zeng X."/>
            <person name="Yang Z."/>
            <person name="Xiao X.J."/>
            <person name="Lau C.P."/>
            <person name="Li Y."/>
            <person name="Huang Z.M."/>
            <person name="Ba J.G."/>
            <person name="Yim A.K."/>
            <person name="Ouyang C.Y."/>
            <person name="Ngai S.M."/>
            <person name="Chan T.F."/>
            <person name="Leung E.L."/>
            <person name="Liu L."/>
            <person name="Liu Z.G."/>
            <person name="Tsui S.K."/>
        </authorList>
    </citation>
    <scope>NUCLEOTIDE SEQUENCE [LARGE SCALE GENOMIC DNA]</scope>
    <source>
        <strain evidence="1">Derp</strain>
    </source>
</reference>
<reference evidence="1 2" key="2">
    <citation type="journal article" date="2022" name="Mol. Biol. Evol.">
        <title>Comparative Genomics Reveals Insights into the Divergent Evolution of Astigmatic Mites and Household Pest Adaptations.</title>
        <authorList>
            <person name="Xiong Q."/>
            <person name="Wan A.T."/>
            <person name="Liu X."/>
            <person name="Fung C.S."/>
            <person name="Xiao X."/>
            <person name="Malainual N."/>
            <person name="Hou J."/>
            <person name="Wang L."/>
            <person name="Wang M."/>
            <person name="Yang K.Y."/>
            <person name="Cui Y."/>
            <person name="Leung E.L."/>
            <person name="Nong W."/>
            <person name="Shin S.K."/>
            <person name="Au S.W."/>
            <person name="Jeong K.Y."/>
            <person name="Chew F.T."/>
            <person name="Hui J.H."/>
            <person name="Leung T.F."/>
            <person name="Tungtrongchitr A."/>
            <person name="Zhong N."/>
            <person name="Liu Z."/>
            <person name="Tsui S.K."/>
        </authorList>
    </citation>
    <scope>NUCLEOTIDE SEQUENCE [LARGE SCALE GENOMIC DNA]</scope>
    <source>
        <strain evidence="1">Derp</strain>
    </source>
</reference>
<evidence type="ECO:0000313" key="2">
    <source>
        <dbReference type="Proteomes" id="UP000887458"/>
    </source>
</evidence>
<name>A0ABQ8JX67_DERPT</name>
<sequence length="148" mass="17351">MSSRLNKCFKIIDYNYFEVKLILKINNRKIESSSQRSLVVSAFSTATAIITYETCMKFENEKKISFTLYHGRLIISVENNKCLKIQGSGVQKFEMFMRIGEVFFEWRNKFDETVNEALLLYDSMVNSTNYCTTVTMFDDTAHCILRLR</sequence>
<evidence type="ECO:0000313" key="1">
    <source>
        <dbReference type="EMBL" id="KAH9426837.1"/>
    </source>
</evidence>
<proteinExistence type="predicted"/>
<dbReference type="EMBL" id="NJHN03000008">
    <property type="protein sequence ID" value="KAH9426837.1"/>
    <property type="molecule type" value="Genomic_DNA"/>
</dbReference>
<gene>
    <name evidence="1" type="ORF">DERP_002937</name>
</gene>
<accession>A0ABQ8JX67</accession>
<keyword evidence="2" id="KW-1185">Reference proteome</keyword>
<dbReference type="Proteomes" id="UP000887458">
    <property type="component" value="Unassembled WGS sequence"/>
</dbReference>
<comment type="caution">
    <text evidence="1">The sequence shown here is derived from an EMBL/GenBank/DDBJ whole genome shotgun (WGS) entry which is preliminary data.</text>
</comment>
<organism evidence="1 2">
    <name type="scientific">Dermatophagoides pteronyssinus</name>
    <name type="common">European house dust mite</name>
    <dbReference type="NCBI Taxonomy" id="6956"/>
    <lineage>
        <taxon>Eukaryota</taxon>
        <taxon>Metazoa</taxon>
        <taxon>Ecdysozoa</taxon>
        <taxon>Arthropoda</taxon>
        <taxon>Chelicerata</taxon>
        <taxon>Arachnida</taxon>
        <taxon>Acari</taxon>
        <taxon>Acariformes</taxon>
        <taxon>Sarcoptiformes</taxon>
        <taxon>Astigmata</taxon>
        <taxon>Psoroptidia</taxon>
        <taxon>Analgoidea</taxon>
        <taxon>Pyroglyphidae</taxon>
        <taxon>Dermatophagoidinae</taxon>
        <taxon>Dermatophagoides</taxon>
    </lineage>
</organism>